<evidence type="ECO:0000256" key="1">
    <source>
        <dbReference type="SAM" id="Phobius"/>
    </source>
</evidence>
<keyword evidence="1" id="KW-1133">Transmembrane helix</keyword>
<accession>A0A9W8M2J5</accession>
<dbReference type="OrthoDB" id="5556572at2759"/>
<dbReference type="AlphaFoldDB" id="A0A9W8M2J5"/>
<reference evidence="2" key="1">
    <citation type="submission" date="2022-07" db="EMBL/GenBank/DDBJ databases">
        <title>Phylogenomic reconstructions and comparative analyses of Kickxellomycotina fungi.</title>
        <authorList>
            <person name="Reynolds N.K."/>
            <person name="Stajich J.E."/>
            <person name="Barry K."/>
            <person name="Grigoriev I.V."/>
            <person name="Crous P."/>
            <person name="Smith M.E."/>
        </authorList>
    </citation>
    <scope>NUCLEOTIDE SEQUENCE</scope>
    <source>
        <strain evidence="2">NRRL 1566</strain>
    </source>
</reference>
<keyword evidence="3" id="KW-1185">Reference proteome</keyword>
<organism evidence="2 3">
    <name type="scientific">Coemansia brasiliensis</name>
    <dbReference type="NCBI Taxonomy" id="2650707"/>
    <lineage>
        <taxon>Eukaryota</taxon>
        <taxon>Fungi</taxon>
        <taxon>Fungi incertae sedis</taxon>
        <taxon>Zoopagomycota</taxon>
        <taxon>Kickxellomycotina</taxon>
        <taxon>Kickxellomycetes</taxon>
        <taxon>Kickxellales</taxon>
        <taxon>Kickxellaceae</taxon>
        <taxon>Coemansia</taxon>
    </lineage>
</organism>
<sequence length="120" mass="12580">MSSKSSMFPSASAQELSDSDRHTLAFRLAALAIITYLARFLIGLVKYVLDAALLLLLITSVAAVVGPSAKNNTLTQLLVQIESFISPVFSVVAERGVSVVSGPAKTIAQFLGIGPDSSRA</sequence>
<evidence type="ECO:0000313" key="2">
    <source>
        <dbReference type="EMBL" id="KAJ2851753.1"/>
    </source>
</evidence>
<keyword evidence="1" id="KW-0812">Transmembrane</keyword>
<feature type="transmembrane region" description="Helical" evidence="1">
    <location>
        <begin position="24"/>
        <end position="42"/>
    </location>
</feature>
<dbReference type="Proteomes" id="UP001139887">
    <property type="component" value="Unassembled WGS sequence"/>
</dbReference>
<keyword evidence="1" id="KW-0472">Membrane</keyword>
<evidence type="ECO:0000313" key="3">
    <source>
        <dbReference type="Proteomes" id="UP001139887"/>
    </source>
</evidence>
<protein>
    <submittedName>
        <fullName evidence="2">Uncharacterized protein</fullName>
    </submittedName>
</protein>
<comment type="caution">
    <text evidence="2">The sequence shown here is derived from an EMBL/GenBank/DDBJ whole genome shotgun (WGS) entry which is preliminary data.</text>
</comment>
<proteinExistence type="predicted"/>
<dbReference type="EMBL" id="JANBUW010000009">
    <property type="protein sequence ID" value="KAJ2851753.1"/>
    <property type="molecule type" value="Genomic_DNA"/>
</dbReference>
<name>A0A9W8M2J5_9FUNG</name>
<gene>
    <name evidence="2" type="ORF">IWW36_000898</name>
</gene>
<feature type="transmembrane region" description="Helical" evidence="1">
    <location>
        <begin position="48"/>
        <end position="66"/>
    </location>
</feature>